<keyword evidence="2 6" id="KW-0698">rRNA processing</keyword>
<dbReference type="SUPFAM" id="SSF75217">
    <property type="entry name" value="alpha/beta knot"/>
    <property type="match status" value="1"/>
</dbReference>
<feature type="binding site" evidence="6">
    <location>
        <position position="216"/>
    </location>
    <ligand>
        <name>S-adenosyl-L-methionine</name>
        <dbReference type="ChEBI" id="CHEBI:59789"/>
    </ligand>
</feature>
<evidence type="ECO:0000256" key="2">
    <source>
        <dbReference type="ARBA" id="ARBA00022552"/>
    </source>
</evidence>
<evidence type="ECO:0000313" key="8">
    <source>
        <dbReference type="EMBL" id="MDP8186739.1"/>
    </source>
</evidence>
<organism evidence="8 9">
    <name type="scientific">Pasteurella atlantica</name>
    <dbReference type="NCBI Taxonomy" id="2827233"/>
    <lineage>
        <taxon>Bacteria</taxon>
        <taxon>Pseudomonadati</taxon>
        <taxon>Pseudomonadota</taxon>
        <taxon>Gammaproteobacteria</taxon>
        <taxon>Pasteurellales</taxon>
        <taxon>Pasteurellaceae</taxon>
        <taxon>Pasteurella</taxon>
    </lineage>
</organism>
<keyword evidence="3 6" id="KW-0489">Methyltransferase</keyword>
<feature type="domain" description="RNA 2-O ribose methyltransferase substrate binding" evidence="7">
    <location>
        <begin position="4"/>
        <end position="80"/>
    </location>
</feature>
<keyword evidence="4 6" id="KW-0808">Transferase</keyword>
<dbReference type="SMART" id="SM00967">
    <property type="entry name" value="SpoU_sub_bind"/>
    <property type="match status" value="1"/>
</dbReference>
<evidence type="ECO:0000259" key="7">
    <source>
        <dbReference type="SMART" id="SM00967"/>
    </source>
</evidence>
<dbReference type="Gene3D" id="3.40.1280.10">
    <property type="match status" value="1"/>
</dbReference>
<evidence type="ECO:0000256" key="1">
    <source>
        <dbReference type="ARBA" id="ARBA00022490"/>
    </source>
</evidence>
<evidence type="ECO:0000256" key="4">
    <source>
        <dbReference type="ARBA" id="ARBA00022679"/>
    </source>
</evidence>
<dbReference type="EC" id="2.1.1.185" evidence="6"/>
<dbReference type="FunFam" id="3.40.1280.10:FF:000005">
    <property type="entry name" value="23S rRNA (guanosine-2'-O-)-methyltransferase RlmB"/>
    <property type="match status" value="1"/>
</dbReference>
<dbReference type="InterPro" id="IPR004441">
    <property type="entry name" value="rRNA_MeTrfase_TrmH"/>
</dbReference>
<dbReference type="Gene3D" id="3.30.1330.30">
    <property type="match status" value="1"/>
</dbReference>
<dbReference type="PANTHER" id="PTHR46429">
    <property type="entry name" value="23S RRNA (GUANOSINE-2'-O-)-METHYLTRANSFERASE RLMB"/>
    <property type="match status" value="1"/>
</dbReference>
<dbReference type="Pfam" id="PF08032">
    <property type="entry name" value="SpoU_sub_bind"/>
    <property type="match status" value="1"/>
</dbReference>
<dbReference type="InterPro" id="IPR024915">
    <property type="entry name" value="23S_rRNA_MeTrfase_RlmB"/>
</dbReference>
<dbReference type="Pfam" id="PF00588">
    <property type="entry name" value="SpoU_methylase"/>
    <property type="match status" value="1"/>
</dbReference>
<keyword evidence="1 6" id="KW-0963">Cytoplasm</keyword>
<feature type="binding site" evidence="6">
    <location>
        <position position="196"/>
    </location>
    <ligand>
        <name>S-adenosyl-L-methionine</name>
        <dbReference type="ChEBI" id="CHEBI:59789"/>
    </ligand>
</feature>
<dbReference type="RefSeq" id="WP_211597319.1">
    <property type="nucleotide sequence ID" value="NZ_JAGRQI010000004.1"/>
</dbReference>
<sequence length="247" mass="27050">MSEHIYGIHSVESFLKNTPERLIEVFVLKGREDKRLQPLLQQLNNYGISIQWLNRNTLDKKAQGEVHQGIIARVVPTKELNEQDLASLLEQKTQPFLLVLDGITDPHNLGACLRTADAAGVDAVIVPKDKSAQLTSVARKVACGAAETVPLIRVTNLARTLRELKEKHIWVVGTAGEATENLYQAKLTGAVALVMGAEGEGMRRLTREHCDQLISIPMAGSVSSLNVSVATGICLFEIVRQNLTLKS</sequence>
<dbReference type="CDD" id="cd18103">
    <property type="entry name" value="SpoU-like_RlmB"/>
    <property type="match status" value="1"/>
</dbReference>
<dbReference type="InterPro" id="IPR013123">
    <property type="entry name" value="SpoU_subst-bd"/>
</dbReference>
<evidence type="ECO:0000256" key="6">
    <source>
        <dbReference type="HAMAP-Rule" id="MF_01887"/>
    </source>
</evidence>
<dbReference type="GO" id="GO:0070039">
    <property type="term" value="F:rRNA (guanosine-2'-O-)-methyltransferase activity"/>
    <property type="evidence" value="ECO:0007669"/>
    <property type="project" value="UniProtKB-UniRule"/>
</dbReference>
<dbReference type="PANTHER" id="PTHR46429:SF1">
    <property type="entry name" value="23S RRNA (GUANOSINE-2'-O-)-METHYLTRANSFERASE RLMB"/>
    <property type="match status" value="1"/>
</dbReference>
<dbReference type="InterPro" id="IPR029064">
    <property type="entry name" value="Ribosomal_eL30-like_sf"/>
</dbReference>
<gene>
    <name evidence="6 8" type="primary">rlmB</name>
    <name evidence="8" type="ORF">QJU78_02945</name>
</gene>
<name>A0AAW8CK73_9PAST</name>
<evidence type="ECO:0000256" key="3">
    <source>
        <dbReference type="ARBA" id="ARBA00022603"/>
    </source>
</evidence>
<evidence type="ECO:0000256" key="5">
    <source>
        <dbReference type="ARBA" id="ARBA00022691"/>
    </source>
</evidence>
<accession>A0AAW8CK73</accession>
<comment type="function">
    <text evidence="6">Specifically methylates the ribose of guanosine 2251 in 23S rRNA.</text>
</comment>
<feature type="binding site" evidence="6">
    <location>
        <position position="225"/>
    </location>
    <ligand>
        <name>S-adenosyl-L-methionine</name>
        <dbReference type="ChEBI" id="CHEBI:59789"/>
    </ligand>
</feature>
<keyword evidence="5 6" id="KW-0949">S-adenosyl-L-methionine</keyword>
<dbReference type="InterPro" id="IPR001537">
    <property type="entry name" value="SpoU_MeTrfase"/>
</dbReference>
<proteinExistence type="inferred from homology"/>
<dbReference type="GO" id="GO:0003723">
    <property type="term" value="F:RNA binding"/>
    <property type="evidence" value="ECO:0007669"/>
    <property type="project" value="InterPro"/>
</dbReference>
<dbReference type="InterPro" id="IPR029028">
    <property type="entry name" value="Alpha/beta_knot_MTases"/>
</dbReference>
<dbReference type="Proteomes" id="UP001230466">
    <property type="component" value="Unassembled WGS sequence"/>
</dbReference>
<comment type="subcellular location">
    <subcellularLocation>
        <location evidence="6">Cytoplasm</location>
    </subcellularLocation>
</comment>
<dbReference type="HAMAP" id="MF_01887">
    <property type="entry name" value="23SrRNA_methyltr_B"/>
    <property type="match status" value="1"/>
</dbReference>
<dbReference type="SUPFAM" id="SSF55315">
    <property type="entry name" value="L30e-like"/>
    <property type="match status" value="1"/>
</dbReference>
<dbReference type="EMBL" id="JASAYJ010000004">
    <property type="protein sequence ID" value="MDP8186739.1"/>
    <property type="molecule type" value="Genomic_DNA"/>
</dbReference>
<dbReference type="AlphaFoldDB" id="A0AAW8CK73"/>
<dbReference type="InterPro" id="IPR029026">
    <property type="entry name" value="tRNA_m1G_MTases_N"/>
</dbReference>
<comment type="caution">
    <text evidence="8">The sequence shown here is derived from an EMBL/GenBank/DDBJ whole genome shotgun (WGS) entry which is preliminary data.</text>
</comment>
<protein>
    <recommendedName>
        <fullName evidence="6">23S rRNA (guanosine-2'-O-)-methyltransferase RlmB</fullName>
        <ecNumber evidence="6">2.1.1.185</ecNumber>
    </recommendedName>
    <alternativeName>
        <fullName evidence="6">23S rRNA (guanosine2251 2'-O)-methyltransferase</fullName>
    </alternativeName>
    <alternativeName>
        <fullName evidence="6">23S rRNA Gm2251 2'-O-methyltransferase</fullName>
    </alternativeName>
</protein>
<dbReference type="NCBIfam" id="TIGR00186">
    <property type="entry name" value="rRNA_methyl_3"/>
    <property type="match status" value="1"/>
</dbReference>
<comment type="catalytic activity">
    <reaction evidence="6">
        <text>guanosine(2251) in 23S rRNA + S-adenosyl-L-methionine = 2'-O-methylguanosine(2251) in 23S rRNA + S-adenosyl-L-homocysteine + H(+)</text>
        <dbReference type="Rhea" id="RHEA:24140"/>
        <dbReference type="Rhea" id="RHEA-COMP:10239"/>
        <dbReference type="Rhea" id="RHEA-COMP:10241"/>
        <dbReference type="ChEBI" id="CHEBI:15378"/>
        <dbReference type="ChEBI" id="CHEBI:57856"/>
        <dbReference type="ChEBI" id="CHEBI:59789"/>
        <dbReference type="ChEBI" id="CHEBI:74269"/>
        <dbReference type="ChEBI" id="CHEBI:74445"/>
        <dbReference type="EC" id="2.1.1.185"/>
    </reaction>
</comment>
<comment type="similarity">
    <text evidence="6">Belongs to the class IV-like SAM-binding methyltransferase superfamily. RNA methyltransferase TrmH family. RlmB subfamily.</text>
</comment>
<dbReference type="GO" id="GO:0005829">
    <property type="term" value="C:cytosol"/>
    <property type="evidence" value="ECO:0007669"/>
    <property type="project" value="TreeGrafter"/>
</dbReference>
<reference evidence="8" key="1">
    <citation type="journal article" date="2023" name="Front. Microbiol.">
        <title>Phylogeography and host specificity of Pasteurellaceae pathogenic to sea-farmed fish in the north-east Atlantic.</title>
        <authorList>
            <person name="Gulla S."/>
            <person name="Colquhoun D.J."/>
            <person name="Olsen A.B."/>
            <person name="Spilsberg B."/>
            <person name="Lagesen K."/>
            <person name="Aakesson C.P."/>
            <person name="Strom S."/>
            <person name="Manji F."/>
            <person name="Birkbeck T.H."/>
            <person name="Nilsen H.K."/>
        </authorList>
    </citation>
    <scope>NUCLEOTIDE SEQUENCE</scope>
    <source>
        <strain evidence="8">VIB1234</strain>
    </source>
</reference>
<dbReference type="NCBIfam" id="NF008386">
    <property type="entry name" value="PRK11181.1"/>
    <property type="match status" value="1"/>
</dbReference>
<evidence type="ECO:0000313" key="9">
    <source>
        <dbReference type="Proteomes" id="UP001230466"/>
    </source>
</evidence>